<evidence type="ECO:0000256" key="5">
    <source>
        <dbReference type="PROSITE-ProRule" id="PRU00581"/>
    </source>
</evidence>
<evidence type="ECO:0000313" key="8">
    <source>
        <dbReference type="EMBL" id="KAJ1137211.1"/>
    </source>
</evidence>
<dbReference type="InterPro" id="IPR050578">
    <property type="entry name" value="MARVEL-CKLF_proteins"/>
</dbReference>
<dbReference type="AlphaFoldDB" id="A0AAV7Q9G5"/>
<evidence type="ECO:0000259" key="7">
    <source>
        <dbReference type="PROSITE" id="PS51225"/>
    </source>
</evidence>
<organism evidence="8 9">
    <name type="scientific">Pleurodeles waltl</name>
    <name type="common">Iberian ribbed newt</name>
    <dbReference type="NCBI Taxonomy" id="8319"/>
    <lineage>
        <taxon>Eukaryota</taxon>
        <taxon>Metazoa</taxon>
        <taxon>Chordata</taxon>
        <taxon>Craniata</taxon>
        <taxon>Vertebrata</taxon>
        <taxon>Euteleostomi</taxon>
        <taxon>Amphibia</taxon>
        <taxon>Batrachia</taxon>
        <taxon>Caudata</taxon>
        <taxon>Salamandroidea</taxon>
        <taxon>Salamandridae</taxon>
        <taxon>Pleurodelinae</taxon>
        <taxon>Pleurodeles</taxon>
    </lineage>
</organism>
<dbReference type="PANTHER" id="PTHR22776:SF26">
    <property type="entry name" value="CKLF-LIKE MARVEL TRANSMEMBRANE DOMAIN-CONTAINING PROTEIN 5"/>
    <property type="match status" value="1"/>
</dbReference>
<gene>
    <name evidence="8" type="ORF">NDU88_003624</name>
</gene>
<evidence type="ECO:0000256" key="1">
    <source>
        <dbReference type="ARBA" id="ARBA00004141"/>
    </source>
</evidence>
<name>A0AAV7Q9G5_PLEWA</name>
<feature type="transmembrane region" description="Helical" evidence="6">
    <location>
        <begin position="32"/>
        <end position="56"/>
    </location>
</feature>
<feature type="transmembrane region" description="Helical" evidence="6">
    <location>
        <begin position="115"/>
        <end position="136"/>
    </location>
</feature>
<keyword evidence="2 5" id="KW-0812">Transmembrane</keyword>
<feature type="domain" description="MARVEL" evidence="7">
    <location>
        <begin position="24"/>
        <end position="143"/>
    </location>
</feature>
<keyword evidence="4 5" id="KW-0472">Membrane</keyword>
<evidence type="ECO:0000313" key="9">
    <source>
        <dbReference type="Proteomes" id="UP001066276"/>
    </source>
</evidence>
<reference evidence="8" key="1">
    <citation type="journal article" date="2022" name="bioRxiv">
        <title>Sequencing and chromosome-scale assembly of the giantPleurodeles waltlgenome.</title>
        <authorList>
            <person name="Brown T."/>
            <person name="Elewa A."/>
            <person name="Iarovenko S."/>
            <person name="Subramanian E."/>
            <person name="Araus A.J."/>
            <person name="Petzold A."/>
            <person name="Susuki M."/>
            <person name="Suzuki K.-i.T."/>
            <person name="Hayashi T."/>
            <person name="Toyoda A."/>
            <person name="Oliveira C."/>
            <person name="Osipova E."/>
            <person name="Leigh N.D."/>
            <person name="Simon A."/>
            <person name="Yun M.H."/>
        </authorList>
    </citation>
    <scope>NUCLEOTIDE SEQUENCE</scope>
    <source>
        <strain evidence="8">20211129_DDA</strain>
        <tissue evidence="8">Liver</tissue>
    </source>
</reference>
<comment type="caution">
    <text evidence="8">The sequence shown here is derived from an EMBL/GenBank/DDBJ whole genome shotgun (WGS) entry which is preliminary data.</text>
</comment>
<evidence type="ECO:0000256" key="3">
    <source>
        <dbReference type="ARBA" id="ARBA00022989"/>
    </source>
</evidence>
<proteinExistence type="predicted"/>
<dbReference type="PROSITE" id="PS51225">
    <property type="entry name" value="MARVEL"/>
    <property type="match status" value="1"/>
</dbReference>
<evidence type="ECO:0000256" key="6">
    <source>
        <dbReference type="SAM" id="Phobius"/>
    </source>
</evidence>
<dbReference type="GO" id="GO:0016020">
    <property type="term" value="C:membrane"/>
    <property type="evidence" value="ECO:0007669"/>
    <property type="project" value="UniProtKB-SubCell"/>
</dbReference>
<dbReference type="Proteomes" id="UP001066276">
    <property type="component" value="Chromosome 6"/>
</dbReference>
<dbReference type="PANTHER" id="PTHR22776">
    <property type="entry name" value="MARVEL-CONTAINING POTENTIAL LIPID RAFT-ASSOCIATED PROTEIN"/>
    <property type="match status" value="1"/>
</dbReference>
<evidence type="ECO:0000256" key="4">
    <source>
        <dbReference type="ARBA" id="ARBA00023136"/>
    </source>
</evidence>
<accession>A0AAV7Q9G5</accession>
<evidence type="ECO:0000256" key="2">
    <source>
        <dbReference type="ARBA" id="ARBA00022692"/>
    </source>
</evidence>
<dbReference type="EMBL" id="JANPWB010000010">
    <property type="protein sequence ID" value="KAJ1137211.1"/>
    <property type="molecule type" value="Genomic_DNA"/>
</dbReference>
<feature type="transmembrane region" description="Helical" evidence="6">
    <location>
        <begin position="90"/>
        <end position="109"/>
    </location>
</feature>
<dbReference type="InterPro" id="IPR008253">
    <property type="entry name" value="Marvel"/>
</dbReference>
<keyword evidence="3 6" id="KW-1133">Transmembrane helix</keyword>
<sequence>MYEGRGVEADGQGPPGGFSLAQDFLKSRKGTILAAELVLCLIIFICFVASISSYLVAPLLEFIFTLVFYFLFATKYHERFPSFNWPCVDFLRCVSAVIVMVVVSIAAAARSGGEGGAVAAALFGFALVAVFSYDAYMIYRAELSQQESAEATTRRGSFDGPE</sequence>
<protein>
    <recommendedName>
        <fullName evidence="7">MARVEL domain-containing protein</fullName>
    </recommendedName>
</protein>
<dbReference type="Pfam" id="PF01284">
    <property type="entry name" value="MARVEL"/>
    <property type="match status" value="1"/>
</dbReference>
<keyword evidence="9" id="KW-1185">Reference proteome</keyword>
<comment type="subcellular location">
    <subcellularLocation>
        <location evidence="1">Membrane</location>
        <topology evidence="1">Multi-pass membrane protein</topology>
    </subcellularLocation>
</comment>